<sequence>MVCSNSRSHSSRSESGSQSRSHSKKKSRSRTYSRSRSRDHMYSRDYRRGIGYYQGGGGRYHRGGYRPVWNRRHSRKSQEKQTKKAEGEPQEESPLKSKSQEEPKDTFEHDPPEFIDEFNKSSVTSDDIWPGLSAYDNSPRSPHSPSPIATPPSQSSSCSDPPMLSTVHSAKNIPSQHSHSIQHSPERSGSGSVGNGYSRYSPSQNSPIYHIPSRRSPAKIIAPQNVPRDESGAIPHFILMTGKFLKRFTDEESIVFLLNRGNTSDKEASKETGSEKRRAEGEWEDQEALDYFTDEESGKQKFNDSEGDDIEQTEDYRQFRKSGKSFATASHWNTEEEGLKYKSKVSLKGNRESDAFREEKNCKLKQTGYVAERPTTTKDKHKEDKNSERITVKKETQSPEQVKSEKEENPLRIKMIASACHHPEFRLKMACVPLDDSNRPASLTKDRLLASTLVHSVKKDNSTSESFIQHIVSLVHHVEEQYFKIAAMTLNERFTSHQNTRQKSPEIHRRIDISPSTLKKHTHLAGEERVFKEKNQKGDKKLRCDSVDFWHDIDHHRKERSKEQGDSKGSRESSGSRKQEKTPKDYKEYKSYKDESKHKSREQDHSRSSSSSASPSSPSSREEKESKKEGEEKCKTHHEMEEFSGFGGISRGRARGVFAGTNTGPNNSNTTIQKRLKEEEWDPEYTPKSKKYFLHDDRDDGVDYWAKRRKGRGTFQCGRGRFNFKKSGSRPKWTHDRYQRDGIVGDKEETVENNEEKKDRCKEEKE</sequence>
<proteinExistence type="inferred from homology"/>
<evidence type="ECO:0000256" key="8">
    <source>
        <dbReference type="ARBA" id="ARBA00022816"/>
    </source>
</evidence>
<comment type="similarity">
    <text evidence="3">Belongs to the BCLAF1/THRAP3 family.</text>
</comment>
<comment type="subcellular location">
    <subcellularLocation>
        <location evidence="2">Cytoplasm</location>
    </subcellularLocation>
    <subcellularLocation>
        <location evidence="1">Nucleus</location>
    </subcellularLocation>
</comment>
<evidence type="ECO:0000256" key="14">
    <source>
        <dbReference type="SAM" id="MobiDB-lite"/>
    </source>
</evidence>
<feature type="compositionally biased region" description="Acidic residues" evidence="14">
    <location>
        <begin position="282"/>
        <end position="295"/>
    </location>
</feature>
<keyword evidence="7" id="KW-0507">mRNA processing</keyword>
<keyword evidence="13" id="KW-0539">Nucleus</keyword>
<feature type="compositionally biased region" description="Basic and acidic residues" evidence="14">
    <location>
        <begin position="263"/>
        <end position="281"/>
    </location>
</feature>
<reference evidence="16" key="1">
    <citation type="submission" date="2025-08" db="UniProtKB">
        <authorList>
            <consortium name="Ensembl"/>
        </authorList>
    </citation>
    <scope>IDENTIFICATION</scope>
</reference>
<dbReference type="Pfam" id="PF09405">
    <property type="entry name" value="Btz"/>
    <property type="match status" value="1"/>
</dbReference>
<dbReference type="GO" id="GO:0003712">
    <property type="term" value="F:transcription coregulator activity"/>
    <property type="evidence" value="ECO:0007669"/>
    <property type="project" value="TreeGrafter"/>
</dbReference>
<feature type="region of interest" description="Disordered" evidence="14">
    <location>
        <begin position="555"/>
        <end position="675"/>
    </location>
</feature>
<dbReference type="InterPro" id="IPR029199">
    <property type="entry name" value="THRAP3_BCLAF1"/>
</dbReference>
<feature type="compositionally biased region" description="Low complexity" evidence="14">
    <location>
        <begin position="151"/>
        <end position="165"/>
    </location>
</feature>
<comment type="similarity">
    <text evidence="4">Belongs to the CASC3 family.</text>
</comment>
<dbReference type="PANTHER" id="PTHR15268:SF4">
    <property type="entry name" value="BCL-2-ASSOCIATED TRANSCRIPTION FACTOR 1"/>
    <property type="match status" value="1"/>
</dbReference>
<dbReference type="GO" id="GO:0045944">
    <property type="term" value="P:positive regulation of transcription by RNA polymerase II"/>
    <property type="evidence" value="ECO:0007669"/>
    <property type="project" value="TreeGrafter"/>
</dbReference>
<keyword evidence="17" id="KW-1185">Reference proteome</keyword>
<feature type="compositionally biased region" description="Polar residues" evidence="14">
    <location>
        <begin position="198"/>
        <end position="207"/>
    </location>
</feature>
<feature type="region of interest" description="Disordered" evidence="14">
    <location>
        <begin position="372"/>
        <end position="408"/>
    </location>
</feature>
<organism evidence="16 17">
    <name type="scientific">Colobus angolensis palliatus</name>
    <name type="common">Peters' Angolan colobus</name>
    <dbReference type="NCBI Taxonomy" id="336983"/>
    <lineage>
        <taxon>Eukaryota</taxon>
        <taxon>Metazoa</taxon>
        <taxon>Chordata</taxon>
        <taxon>Craniata</taxon>
        <taxon>Vertebrata</taxon>
        <taxon>Euteleostomi</taxon>
        <taxon>Mammalia</taxon>
        <taxon>Eutheria</taxon>
        <taxon>Euarchontoglires</taxon>
        <taxon>Primates</taxon>
        <taxon>Haplorrhini</taxon>
        <taxon>Catarrhini</taxon>
        <taxon>Cercopithecidae</taxon>
        <taxon>Colobinae</taxon>
        <taxon>Colobus</taxon>
    </lineage>
</organism>
<evidence type="ECO:0000256" key="6">
    <source>
        <dbReference type="ARBA" id="ARBA00022490"/>
    </source>
</evidence>
<dbReference type="Proteomes" id="UP000233080">
    <property type="component" value="Unassembled WGS sequence"/>
</dbReference>
<keyword evidence="9" id="KW-0810">Translation regulation</keyword>
<feature type="compositionally biased region" description="Basic and acidic residues" evidence="14">
    <location>
        <begin position="36"/>
        <end position="48"/>
    </location>
</feature>
<dbReference type="GO" id="GO:0000184">
    <property type="term" value="P:nuclear-transcribed mRNA catabolic process, nonsense-mediated decay"/>
    <property type="evidence" value="ECO:0007669"/>
    <property type="project" value="UniProtKB-KW"/>
</dbReference>
<keyword evidence="11" id="KW-0866">Nonsense-mediated mRNA decay</keyword>
<feature type="compositionally biased region" description="Basic residues" evidence="14">
    <location>
        <begin position="21"/>
        <end position="35"/>
    </location>
</feature>
<keyword evidence="10" id="KW-0694">RNA-binding</keyword>
<feature type="region of interest" description="Disordered" evidence="14">
    <location>
        <begin position="725"/>
        <end position="766"/>
    </location>
</feature>
<feature type="compositionally biased region" description="Basic and acidic residues" evidence="14">
    <location>
        <begin position="375"/>
        <end position="408"/>
    </location>
</feature>
<evidence type="ECO:0000256" key="11">
    <source>
        <dbReference type="ARBA" id="ARBA00023161"/>
    </source>
</evidence>
<evidence type="ECO:0000256" key="13">
    <source>
        <dbReference type="ARBA" id="ARBA00023242"/>
    </source>
</evidence>
<evidence type="ECO:0000313" key="17">
    <source>
        <dbReference type="Proteomes" id="UP000233080"/>
    </source>
</evidence>
<feature type="region of interest" description="Disordered" evidence="14">
    <location>
        <begin position="1"/>
        <end position="230"/>
    </location>
</feature>
<dbReference type="GO" id="GO:0051028">
    <property type="term" value="P:mRNA transport"/>
    <property type="evidence" value="ECO:0007669"/>
    <property type="project" value="UniProtKB-KW"/>
</dbReference>
<evidence type="ECO:0000256" key="10">
    <source>
        <dbReference type="ARBA" id="ARBA00022884"/>
    </source>
</evidence>
<dbReference type="GO" id="GO:0005737">
    <property type="term" value="C:cytoplasm"/>
    <property type="evidence" value="ECO:0007669"/>
    <property type="project" value="UniProtKB-SubCell"/>
</dbReference>
<dbReference type="GO" id="GO:0003729">
    <property type="term" value="F:mRNA binding"/>
    <property type="evidence" value="ECO:0007669"/>
    <property type="project" value="InterPro"/>
</dbReference>
<feature type="region of interest" description="Disordered" evidence="14">
    <location>
        <begin position="260"/>
        <end position="322"/>
    </location>
</feature>
<dbReference type="STRING" id="336983.ENSCANP00000001331"/>
<evidence type="ECO:0000313" key="16">
    <source>
        <dbReference type="Ensembl" id="ENSCANP00000001331.1"/>
    </source>
</evidence>
<dbReference type="Ensembl" id="ENSCANT00000005437.1">
    <property type="protein sequence ID" value="ENSCANP00000001331.1"/>
    <property type="gene ID" value="ENSCANG00000003205.1"/>
</dbReference>
<protein>
    <recommendedName>
        <fullName evidence="15">Btz domain-containing protein</fullName>
    </recommendedName>
</protein>
<evidence type="ECO:0000256" key="3">
    <source>
        <dbReference type="ARBA" id="ARBA00006481"/>
    </source>
</evidence>
<dbReference type="GO" id="GO:0008380">
    <property type="term" value="P:RNA splicing"/>
    <property type="evidence" value="ECO:0007669"/>
    <property type="project" value="UniProtKB-KW"/>
</dbReference>
<keyword evidence="12" id="KW-0508">mRNA splicing</keyword>
<evidence type="ECO:0000256" key="1">
    <source>
        <dbReference type="ARBA" id="ARBA00004123"/>
    </source>
</evidence>
<keyword evidence="5" id="KW-0813">Transport</keyword>
<evidence type="ECO:0000256" key="5">
    <source>
        <dbReference type="ARBA" id="ARBA00022448"/>
    </source>
</evidence>
<feature type="compositionally biased region" description="Basic residues" evidence="14">
    <location>
        <begin position="59"/>
        <end position="75"/>
    </location>
</feature>
<evidence type="ECO:0000256" key="2">
    <source>
        <dbReference type="ARBA" id="ARBA00004496"/>
    </source>
</evidence>
<feature type="compositionally biased region" description="Low complexity" evidence="14">
    <location>
        <begin position="608"/>
        <end position="619"/>
    </location>
</feature>
<feature type="compositionally biased region" description="Basic and acidic residues" evidence="14">
    <location>
        <begin position="76"/>
        <end position="112"/>
    </location>
</feature>
<name>A0A2K5HAG9_COLAP</name>
<evidence type="ECO:0000259" key="15">
    <source>
        <dbReference type="Pfam" id="PF09405"/>
    </source>
</evidence>
<dbReference type="GO" id="GO:0006397">
    <property type="term" value="P:mRNA processing"/>
    <property type="evidence" value="ECO:0007669"/>
    <property type="project" value="UniProtKB-KW"/>
</dbReference>
<feature type="compositionally biased region" description="Basic and acidic residues" evidence="14">
    <location>
        <begin position="620"/>
        <end position="641"/>
    </location>
</feature>
<feature type="compositionally biased region" description="Low complexity" evidence="14">
    <location>
        <begin position="173"/>
        <end position="183"/>
    </location>
</feature>
<keyword evidence="6" id="KW-0963">Cytoplasm</keyword>
<feature type="domain" description="Btz" evidence="15">
    <location>
        <begin position="669"/>
        <end position="749"/>
    </location>
</feature>
<feature type="compositionally biased region" description="Basic and acidic residues" evidence="14">
    <location>
        <begin position="733"/>
        <end position="766"/>
    </location>
</feature>
<dbReference type="PANTHER" id="PTHR15268">
    <property type="entry name" value="THRAP3/BCLAF1"/>
    <property type="match status" value="1"/>
</dbReference>
<feature type="region of interest" description="Disordered" evidence="14">
    <location>
        <begin position="496"/>
        <end position="516"/>
    </location>
</feature>
<dbReference type="GO" id="GO:0016592">
    <property type="term" value="C:mediator complex"/>
    <property type="evidence" value="ECO:0007669"/>
    <property type="project" value="TreeGrafter"/>
</dbReference>
<evidence type="ECO:0000256" key="7">
    <source>
        <dbReference type="ARBA" id="ARBA00022664"/>
    </source>
</evidence>
<keyword evidence="8" id="KW-0509">mRNA transport</keyword>
<feature type="compositionally biased region" description="Basic and acidic residues" evidence="14">
    <location>
        <begin position="503"/>
        <end position="512"/>
    </location>
</feature>
<dbReference type="GO" id="GO:0035145">
    <property type="term" value="C:exon-exon junction complex"/>
    <property type="evidence" value="ECO:0007669"/>
    <property type="project" value="InterPro"/>
</dbReference>
<accession>A0A2K5HAG9</accession>
<feature type="compositionally biased region" description="Low complexity" evidence="14">
    <location>
        <begin position="1"/>
        <end position="20"/>
    </location>
</feature>
<evidence type="ECO:0000256" key="9">
    <source>
        <dbReference type="ARBA" id="ARBA00022845"/>
    </source>
</evidence>
<feature type="compositionally biased region" description="Basic and acidic residues" evidence="14">
    <location>
        <begin position="555"/>
        <end position="607"/>
    </location>
</feature>
<evidence type="ECO:0000256" key="4">
    <source>
        <dbReference type="ARBA" id="ARBA00009548"/>
    </source>
</evidence>
<dbReference type="GO" id="GO:0006417">
    <property type="term" value="P:regulation of translation"/>
    <property type="evidence" value="ECO:0007669"/>
    <property type="project" value="UniProtKB-KW"/>
</dbReference>
<dbReference type="Pfam" id="PF15440">
    <property type="entry name" value="THRAP3_BCLAF1"/>
    <property type="match status" value="1"/>
</dbReference>
<evidence type="ECO:0000256" key="12">
    <source>
        <dbReference type="ARBA" id="ARBA00023187"/>
    </source>
</evidence>
<dbReference type="AlphaFoldDB" id="A0A2K5HAG9"/>
<dbReference type="InterPro" id="IPR018545">
    <property type="entry name" value="Btz_dom"/>
</dbReference>
<dbReference type="GO" id="GO:0003677">
    <property type="term" value="F:DNA binding"/>
    <property type="evidence" value="ECO:0007669"/>
    <property type="project" value="TreeGrafter"/>
</dbReference>
<reference evidence="16" key="2">
    <citation type="submission" date="2025-09" db="UniProtKB">
        <authorList>
            <consortium name="Ensembl"/>
        </authorList>
    </citation>
    <scope>IDENTIFICATION</scope>
</reference>
<feature type="compositionally biased region" description="Low complexity" evidence="14">
    <location>
        <begin position="660"/>
        <end position="671"/>
    </location>
</feature>